<dbReference type="InterPro" id="IPR016040">
    <property type="entry name" value="NAD(P)-bd_dom"/>
</dbReference>
<evidence type="ECO:0000259" key="1">
    <source>
        <dbReference type="Pfam" id="PF13460"/>
    </source>
</evidence>
<organism evidence="2">
    <name type="scientific">freshwater metagenome</name>
    <dbReference type="NCBI Taxonomy" id="449393"/>
    <lineage>
        <taxon>unclassified sequences</taxon>
        <taxon>metagenomes</taxon>
        <taxon>ecological metagenomes</taxon>
    </lineage>
</organism>
<dbReference type="SUPFAM" id="SSF51735">
    <property type="entry name" value="NAD(P)-binding Rossmann-fold domains"/>
    <property type="match status" value="1"/>
</dbReference>
<sequence length="453" mass="50632">MQIAVAGATGFVGRRLVEALAGEHKVIALARRAPDFLNATNQAVDVGNYEEALRALEGCDAAYYLIHSLDVGDFRARDLDLAKTFGAAAKAAGVKRIVYLGGLGEDPTSDHLLSRQEVGAALGAKGVPVVELRAAVIIGAGSVSYEMLRYLTERLPFMVCPRWVRTAIEPIALSDVLLYLEKSLSVEPGIYEVGCGEVTTYRDMISIYARERGLGPTVIVDIPLLTPRLSSHWVDFVTPVDTKVSHSLIESLVTEVTVRDPNKTKDAFAIIPMPIAQAIREALDNQLITAEATVMDRESGLLDGIYTERIEIPIDEALESQLDDDFDRIGGDLDWYGLDSAWRIRMWIGRLFGERWRLRRPEAVEPDAAVDWWRVVERSPNELVLRAEGWFFGEGWLGWRVRNGVLVQVGILRPKGVVGFLYWKILQPVHRKVFRLQAEHRLVRARRRIKIGQ</sequence>
<proteinExistence type="predicted"/>
<dbReference type="Gene3D" id="3.40.50.720">
    <property type="entry name" value="NAD(P)-binding Rossmann-like Domain"/>
    <property type="match status" value="1"/>
</dbReference>
<dbReference type="Pfam" id="PF13460">
    <property type="entry name" value="NAD_binding_10"/>
    <property type="match status" value="1"/>
</dbReference>
<dbReference type="InterPro" id="IPR021295">
    <property type="entry name" value="DUF2867"/>
</dbReference>
<dbReference type="EMBL" id="CAFBMM010000062">
    <property type="protein sequence ID" value="CAB4911422.1"/>
    <property type="molecule type" value="Genomic_DNA"/>
</dbReference>
<evidence type="ECO:0000313" key="2">
    <source>
        <dbReference type="EMBL" id="CAB4911422.1"/>
    </source>
</evidence>
<gene>
    <name evidence="2" type="ORF">UFOPK3605_01139</name>
</gene>
<reference evidence="2" key="1">
    <citation type="submission" date="2020-05" db="EMBL/GenBank/DDBJ databases">
        <authorList>
            <person name="Chiriac C."/>
            <person name="Salcher M."/>
            <person name="Ghai R."/>
            <person name="Kavagutti S V."/>
        </authorList>
    </citation>
    <scope>NUCLEOTIDE SEQUENCE</scope>
</reference>
<accession>A0A6J7GUQ4</accession>
<feature type="domain" description="NAD(P)-binding" evidence="1">
    <location>
        <begin position="7"/>
        <end position="122"/>
    </location>
</feature>
<dbReference type="AlphaFoldDB" id="A0A6J7GUQ4"/>
<dbReference type="Pfam" id="PF11066">
    <property type="entry name" value="DUF2867"/>
    <property type="match status" value="1"/>
</dbReference>
<protein>
    <submittedName>
        <fullName evidence="2">Unannotated protein</fullName>
    </submittedName>
</protein>
<dbReference type="InterPro" id="IPR036291">
    <property type="entry name" value="NAD(P)-bd_dom_sf"/>
</dbReference>
<name>A0A6J7GUQ4_9ZZZZ</name>